<reference evidence="1" key="2">
    <citation type="journal article" date="2015" name="Data Brief">
        <title>Shoot transcriptome of the giant reed, Arundo donax.</title>
        <authorList>
            <person name="Barrero R.A."/>
            <person name="Guerrero F.D."/>
            <person name="Moolhuijzen P."/>
            <person name="Goolsby J.A."/>
            <person name="Tidwell J."/>
            <person name="Bellgard S.E."/>
            <person name="Bellgard M.I."/>
        </authorList>
    </citation>
    <scope>NUCLEOTIDE SEQUENCE</scope>
    <source>
        <tissue evidence="1">Shoot tissue taken approximately 20 cm above the soil surface</tissue>
    </source>
</reference>
<sequence length="57" mass="6749">MWLKFTFDEKAAEFSSFFVTRTKPAFKRTLKQSLENVQINARWIQGIRSEPRLVQTA</sequence>
<protein>
    <submittedName>
        <fullName evidence="1">Uncharacterized protein</fullName>
    </submittedName>
</protein>
<dbReference type="Gene3D" id="1.25.50.20">
    <property type="match status" value="1"/>
</dbReference>
<reference evidence="1" key="1">
    <citation type="submission" date="2014-09" db="EMBL/GenBank/DDBJ databases">
        <authorList>
            <person name="Magalhaes I.L.F."/>
            <person name="Oliveira U."/>
            <person name="Santos F.R."/>
            <person name="Vidigal T.H.D.A."/>
            <person name="Brescovit A.D."/>
            <person name="Santos A.J."/>
        </authorList>
    </citation>
    <scope>NUCLEOTIDE SEQUENCE</scope>
    <source>
        <tissue evidence="1">Shoot tissue taken approximately 20 cm above the soil surface</tissue>
    </source>
</reference>
<name>A0A0A9F5M1_ARUDO</name>
<accession>A0A0A9F5M1</accession>
<organism evidence="1">
    <name type="scientific">Arundo donax</name>
    <name type="common">Giant reed</name>
    <name type="synonym">Donax arundinaceus</name>
    <dbReference type="NCBI Taxonomy" id="35708"/>
    <lineage>
        <taxon>Eukaryota</taxon>
        <taxon>Viridiplantae</taxon>
        <taxon>Streptophyta</taxon>
        <taxon>Embryophyta</taxon>
        <taxon>Tracheophyta</taxon>
        <taxon>Spermatophyta</taxon>
        <taxon>Magnoliopsida</taxon>
        <taxon>Liliopsida</taxon>
        <taxon>Poales</taxon>
        <taxon>Poaceae</taxon>
        <taxon>PACMAD clade</taxon>
        <taxon>Arundinoideae</taxon>
        <taxon>Arundineae</taxon>
        <taxon>Arundo</taxon>
    </lineage>
</organism>
<dbReference type="AlphaFoldDB" id="A0A0A9F5M1"/>
<proteinExistence type="predicted"/>
<evidence type="ECO:0000313" key="1">
    <source>
        <dbReference type="EMBL" id="JAE05456.1"/>
    </source>
</evidence>
<dbReference type="EMBL" id="GBRH01192440">
    <property type="protein sequence ID" value="JAE05456.1"/>
    <property type="molecule type" value="Transcribed_RNA"/>
</dbReference>